<dbReference type="AlphaFoldDB" id="A0A3B0UBB1"/>
<name>A0A3B0UBB1_9ZZZZ</name>
<sequence length="205" mass="22638">MPDQQEAVLPSLVLASSSNTRRQMLVQAGFDIVIHKPEINERQIELDAQKRNMALPEIALLLAQKKALAVAMAHPDSLIIAADQILELNGKSLHKPHDLDQARKQLLSLRGKTHHLHCAVALVRRQEVLFQHISTIDLTMRDFSAVELNHVMKCEGTRILDSVGAYRLEGAGVNLFETISGDYFAVLGLPLLPLLGALRQHQSGA</sequence>
<dbReference type="HAMAP" id="MF_00528">
    <property type="entry name" value="Maf"/>
    <property type="match status" value="1"/>
</dbReference>
<gene>
    <name evidence="3" type="ORF">MNBD_ALPHA12-1841</name>
</gene>
<dbReference type="GO" id="GO:0047429">
    <property type="term" value="F:nucleoside triphosphate diphosphatase activity"/>
    <property type="evidence" value="ECO:0007669"/>
    <property type="project" value="InterPro"/>
</dbReference>
<dbReference type="SUPFAM" id="SSF52972">
    <property type="entry name" value="ITPase-like"/>
    <property type="match status" value="1"/>
</dbReference>
<accession>A0A3B0UBB1</accession>
<dbReference type="PANTHER" id="PTHR43213">
    <property type="entry name" value="BIFUNCTIONAL DTTP/UTP PYROPHOSPHATASE/METHYLTRANSFERASE PROTEIN-RELATED"/>
    <property type="match status" value="1"/>
</dbReference>
<dbReference type="InterPro" id="IPR003697">
    <property type="entry name" value="Maf-like"/>
</dbReference>
<dbReference type="InterPro" id="IPR029001">
    <property type="entry name" value="ITPase-like_fam"/>
</dbReference>
<dbReference type="PANTHER" id="PTHR43213:SF5">
    <property type="entry name" value="BIFUNCTIONAL DTTP_UTP PYROPHOSPHATASE_METHYLTRANSFERASE PROTEIN-RELATED"/>
    <property type="match status" value="1"/>
</dbReference>
<evidence type="ECO:0000256" key="2">
    <source>
        <dbReference type="ARBA" id="ARBA00022801"/>
    </source>
</evidence>
<dbReference type="Gene3D" id="3.90.950.10">
    <property type="match status" value="1"/>
</dbReference>
<evidence type="ECO:0000256" key="1">
    <source>
        <dbReference type="ARBA" id="ARBA00001968"/>
    </source>
</evidence>
<evidence type="ECO:0000313" key="3">
    <source>
        <dbReference type="EMBL" id="VAW21869.1"/>
    </source>
</evidence>
<protein>
    <submittedName>
        <fullName evidence="3">Septum formation protein Maf</fullName>
    </submittedName>
</protein>
<reference evidence="3" key="1">
    <citation type="submission" date="2018-06" db="EMBL/GenBank/DDBJ databases">
        <authorList>
            <person name="Zhirakovskaya E."/>
        </authorList>
    </citation>
    <scope>NUCLEOTIDE SEQUENCE</scope>
</reference>
<comment type="cofactor">
    <cofactor evidence="1">
        <name>a divalent metal cation</name>
        <dbReference type="ChEBI" id="CHEBI:60240"/>
    </cofactor>
</comment>
<dbReference type="EMBL" id="UOEO01000188">
    <property type="protein sequence ID" value="VAW21869.1"/>
    <property type="molecule type" value="Genomic_DNA"/>
</dbReference>
<keyword evidence="2" id="KW-0378">Hydrolase</keyword>
<proteinExistence type="inferred from homology"/>
<dbReference type="PIRSF" id="PIRSF006305">
    <property type="entry name" value="Maf"/>
    <property type="match status" value="1"/>
</dbReference>
<dbReference type="Pfam" id="PF02545">
    <property type="entry name" value="Maf"/>
    <property type="match status" value="1"/>
</dbReference>
<organism evidence="3">
    <name type="scientific">hydrothermal vent metagenome</name>
    <dbReference type="NCBI Taxonomy" id="652676"/>
    <lineage>
        <taxon>unclassified sequences</taxon>
        <taxon>metagenomes</taxon>
        <taxon>ecological metagenomes</taxon>
    </lineage>
</organism>